<feature type="domain" description="Histidine kinase" evidence="9">
    <location>
        <begin position="776"/>
        <end position="974"/>
    </location>
</feature>
<dbReference type="Gene3D" id="2.30.30.40">
    <property type="entry name" value="SH3 Domains"/>
    <property type="match status" value="1"/>
</dbReference>
<dbReference type="InterPro" id="IPR036097">
    <property type="entry name" value="HisK_dim/P_sf"/>
</dbReference>
<dbReference type="InterPro" id="IPR002545">
    <property type="entry name" value="CheW-lke_dom"/>
</dbReference>
<keyword evidence="5" id="KW-0418">Kinase</keyword>
<organism evidence="13 14">
    <name type="scientific">Tumidithrix elongata BACA0141</name>
    <dbReference type="NCBI Taxonomy" id="2716417"/>
    <lineage>
        <taxon>Bacteria</taxon>
        <taxon>Bacillati</taxon>
        <taxon>Cyanobacteriota</taxon>
        <taxon>Cyanophyceae</taxon>
        <taxon>Pseudanabaenales</taxon>
        <taxon>Pseudanabaenaceae</taxon>
        <taxon>Tumidithrix</taxon>
        <taxon>Tumidithrix elongata</taxon>
    </lineage>
</organism>
<dbReference type="InterPro" id="IPR051315">
    <property type="entry name" value="Bact_Chemotaxis_CheA"/>
</dbReference>
<dbReference type="InterPro" id="IPR004358">
    <property type="entry name" value="Sig_transdc_His_kin-like_C"/>
</dbReference>
<dbReference type="Gene3D" id="3.30.565.10">
    <property type="entry name" value="Histidine kinase-like ATPase, C-terminal domain"/>
    <property type="match status" value="1"/>
</dbReference>
<keyword evidence="3 8" id="KW-0597">Phosphoprotein</keyword>
<dbReference type="Pfam" id="PF02518">
    <property type="entry name" value="HATPase_c"/>
    <property type="match status" value="1"/>
</dbReference>
<evidence type="ECO:0000259" key="12">
    <source>
        <dbReference type="PROSITE" id="PS50894"/>
    </source>
</evidence>
<dbReference type="Gene3D" id="1.10.287.560">
    <property type="entry name" value="Histidine kinase CheA-like, homodimeric domain"/>
    <property type="match status" value="1"/>
</dbReference>
<comment type="catalytic activity">
    <reaction evidence="1">
        <text>ATP + protein L-histidine = ADP + protein N-phospho-L-histidine.</text>
        <dbReference type="EC" id="2.7.13.3"/>
    </reaction>
</comment>
<evidence type="ECO:0000256" key="6">
    <source>
        <dbReference type="ARBA" id="ARBA00023012"/>
    </source>
</evidence>
<feature type="modified residue" description="Phosphohistidine" evidence="7">
    <location>
        <position position="51"/>
    </location>
</feature>
<keyword evidence="6" id="KW-0902">Two-component regulatory system</keyword>
<dbReference type="SMART" id="SM00387">
    <property type="entry name" value="HATPase_c"/>
    <property type="match status" value="1"/>
</dbReference>
<dbReference type="InterPro" id="IPR036890">
    <property type="entry name" value="HATPase_C_sf"/>
</dbReference>
<dbReference type="Proteomes" id="UP001333818">
    <property type="component" value="Unassembled WGS sequence"/>
</dbReference>
<dbReference type="SMART" id="SM01231">
    <property type="entry name" value="H-kinase_dim"/>
    <property type="match status" value="1"/>
</dbReference>
<sequence>MHTIDPEIRDQAYQYFSQEALEFLQIIEEGLLNLQAEHETPQIHSLMRAAHSIKGGAASIGLPAIERISHRLEDIFRALYRQDLEIDRDIEEILLQAYDCLRSPLVEQIQTGKHDVEAAIEKAEPIFAVIESLFGDNFNADVELPTSAELGFDIAQVVFSSDVAQGLDRLQAILNSPEKEQVSGEIRAQAEVFSGIGELLNLPGFSEIAQQTLLALDTHPNEPVLVGQVAIDNFKEAQEAVLAGDRDRGGVPSEALLMLASASAIAENLASTFDLGGEDDLSSSALEDVFKAVLTEEITESTHGFFEDIPEEITESTHGFFEEIPEEITESTHGFFEEIPEEPTESTRGFFEDVLEDMLEESPESTHGFFEDVLEDMLEESPESAAGFFEEIPVTAISQPILEPTDKLIAEVPSESSNGFQDGSDRADDLPWDIEIENPVRQETGIETNYELESIVESLEEENDFEEIEVIEITSVTSDSESDLDTGLDFSALESVFGDSEDTEESEALDLSAFILSDQNVQDLEIANQAQILKDTSAETPTQLVPNQIIEPVASTEQNKPVEEKFISLDQLAQKLPTIPSLTEEQDTDLKIETLLKQGSSKPDTPANSLIANQVKAKSTTKQEEQAQSVPTPQMSEAIRVDLSRLERLNNLAGELVTQENSSSLQSQQLQGMLLNLQRRSDHFEELTKKLQSWIDSSQKTEVRSQKPVTGGEQISTSLSMLPELATFDPLLMDSYSYIYTLVQESVEEMAQMGETIRDMDLLAMQAQNTQRKKQQTLKQLRNDLLWARMMPLNEILSRFPRMVRDLSTKYGKQVKLSISGGATLVDKAMLEKLYDPLVHLIRNAFDHGTEPSNVRVKQGKSSEATIEVRAYHRGNQTFVEIRDDGRGIDPEKVRAAAIAKGILSPTDATSQAQIYEFLFSPSFSTAEKVSEISGRGVGLTSVREQIIKLKGSVTIDSELGKGTVFTIRLPLTLTTAKLLVFSVGVNLMAIPVDTLLSIVTAGEDQIQTIQGQQFYRYQDELIPMYPQSAFDHRYPLPKNSEEQIRSMSLPIANKTPLLIISAGNQFLALEVDQIFNEQELVIKPFGKAIAPPPYLYGCTILGDGSLVPVVDGSALIAKWLKHSGEVYAQPSIPAELESISSVTDSEQDLNKVTIPPSDTTYSPSVPTILVIDDSLTARQTLALTLKKSGYRVVQAIDGRDALEKIRLEPNIKAAFCDVEMPRMNGFEFLNQFRHEHPQSTMPIVMLTSRGGEKHRSLAKLFGASGYLTKPYLEHELLKTLEANLKQLVLS</sequence>
<evidence type="ECO:0000259" key="11">
    <source>
        <dbReference type="PROSITE" id="PS50851"/>
    </source>
</evidence>
<dbReference type="EMBL" id="JAZBJZ010000012">
    <property type="protein sequence ID" value="MEE3716100.1"/>
    <property type="molecule type" value="Genomic_DNA"/>
</dbReference>
<evidence type="ECO:0000256" key="1">
    <source>
        <dbReference type="ARBA" id="ARBA00000085"/>
    </source>
</evidence>
<evidence type="ECO:0000256" key="4">
    <source>
        <dbReference type="ARBA" id="ARBA00022679"/>
    </source>
</evidence>
<dbReference type="SUPFAM" id="SSF50341">
    <property type="entry name" value="CheW-like"/>
    <property type="match status" value="1"/>
</dbReference>
<dbReference type="SUPFAM" id="SSF47384">
    <property type="entry name" value="Homodimeric domain of signal transducing histidine kinase"/>
    <property type="match status" value="1"/>
</dbReference>
<dbReference type="PRINTS" id="PR00344">
    <property type="entry name" value="BCTRLSENSOR"/>
</dbReference>
<protein>
    <recommendedName>
        <fullName evidence="2">histidine kinase</fullName>
        <ecNumber evidence="2">2.7.13.3</ecNumber>
    </recommendedName>
</protein>
<evidence type="ECO:0000256" key="2">
    <source>
        <dbReference type="ARBA" id="ARBA00012438"/>
    </source>
</evidence>
<dbReference type="SUPFAM" id="SSF55874">
    <property type="entry name" value="ATPase domain of HSP90 chaperone/DNA topoisomerase II/histidine kinase"/>
    <property type="match status" value="1"/>
</dbReference>
<proteinExistence type="predicted"/>
<reference evidence="13" key="1">
    <citation type="submission" date="2024-01" db="EMBL/GenBank/DDBJ databases">
        <title>Bank of Algae and Cyanobacteria of the Azores (BACA) strain genomes.</title>
        <authorList>
            <person name="Luz R."/>
            <person name="Cordeiro R."/>
            <person name="Fonseca A."/>
            <person name="Goncalves V."/>
        </authorList>
    </citation>
    <scope>NUCLEOTIDE SEQUENCE</scope>
    <source>
        <strain evidence="13">BACA0141</strain>
    </source>
</reference>
<dbReference type="Pfam" id="PF00072">
    <property type="entry name" value="Response_reg"/>
    <property type="match status" value="1"/>
</dbReference>
<dbReference type="InterPro" id="IPR036061">
    <property type="entry name" value="CheW-like_dom_sf"/>
</dbReference>
<evidence type="ECO:0000259" key="10">
    <source>
        <dbReference type="PROSITE" id="PS50110"/>
    </source>
</evidence>
<dbReference type="Pfam" id="PF02895">
    <property type="entry name" value="H-kinase_dim"/>
    <property type="match status" value="1"/>
</dbReference>
<feature type="domain" description="Response regulatory" evidence="10">
    <location>
        <begin position="1168"/>
        <end position="1285"/>
    </location>
</feature>
<dbReference type="SMART" id="SM00260">
    <property type="entry name" value="CheW"/>
    <property type="match status" value="1"/>
</dbReference>
<evidence type="ECO:0000313" key="13">
    <source>
        <dbReference type="EMBL" id="MEE3716100.1"/>
    </source>
</evidence>
<dbReference type="InterPro" id="IPR005467">
    <property type="entry name" value="His_kinase_dom"/>
</dbReference>
<dbReference type="InterPro" id="IPR003594">
    <property type="entry name" value="HATPase_dom"/>
</dbReference>
<accession>A0AAW9PYP3</accession>
<dbReference type="RefSeq" id="WP_330482525.1">
    <property type="nucleotide sequence ID" value="NZ_JAZBJZ010000012.1"/>
</dbReference>
<evidence type="ECO:0000256" key="5">
    <source>
        <dbReference type="ARBA" id="ARBA00022777"/>
    </source>
</evidence>
<dbReference type="PROSITE" id="PS50851">
    <property type="entry name" value="CHEW"/>
    <property type="match status" value="1"/>
</dbReference>
<dbReference type="CDD" id="cd16916">
    <property type="entry name" value="HATPase_CheA-like"/>
    <property type="match status" value="1"/>
</dbReference>
<evidence type="ECO:0000313" key="14">
    <source>
        <dbReference type="Proteomes" id="UP001333818"/>
    </source>
</evidence>
<dbReference type="SMART" id="SM00073">
    <property type="entry name" value="HPT"/>
    <property type="match status" value="1"/>
</dbReference>
<dbReference type="FunFam" id="3.30.565.10:FF:000016">
    <property type="entry name" value="Chemotaxis protein CheA, putative"/>
    <property type="match status" value="1"/>
</dbReference>
<dbReference type="PANTHER" id="PTHR43395:SF1">
    <property type="entry name" value="CHEMOTAXIS PROTEIN CHEA"/>
    <property type="match status" value="1"/>
</dbReference>
<dbReference type="InterPro" id="IPR001789">
    <property type="entry name" value="Sig_transdc_resp-reg_receiver"/>
</dbReference>
<dbReference type="PROSITE" id="PS50109">
    <property type="entry name" value="HIS_KIN"/>
    <property type="match status" value="1"/>
</dbReference>
<dbReference type="PANTHER" id="PTHR43395">
    <property type="entry name" value="SENSOR HISTIDINE KINASE CHEA"/>
    <property type="match status" value="1"/>
</dbReference>
<dbReference type="EC" id="2.7.13.3" evidence="2"/>
<dbReference type="Pfam" id="PF01584">
    <property type="entry name" value="CheW"/>
    <property type="match status" value="1"/>
</dbReference>
<feature type="domain" description="HPt" evidence="12">
    <location>
        <begin position="5"/>
        <end position="108"/>
    </location>
</feature>
<keyword evidence="4" id="KW-0808">Transferase</keyword>
<dbReference type="InterPro" id="IPR037006">
    <property type="entry name" value="CheA-like_homodim_sf"/>
</dbReference>
<evidence type="ECO:0000259" key="9">
    <source>
        <dbReference type="PROSITE" id="PS50109"/>
    </source>
</evidence>
<dbReference type="GO" id="GO:0006935">
    <property type="term" value="P:chemotaxis"/>
    <property type="evidence" value="ECO:0007669"/>
    <property type="project" value="InterPro"/>
</dbReference>
<evidence type="ECO:0000256" key="3">
    <source>
        <dbReference type="ARBA" id="ARBA00022553"/>
    </source>
</evidence>
<dbReference type="SMART" id="SM00448">
    <property type="entry name" value="REC"/>
    <property type="match status" value="1"/>
</dbReference>
<dbReference type="PROSITE" id="PS50894">
    <property type="entry name" value="HPT"/>
    <property type="match status" value="1"/>
</dbReference>
<dbReference type="Pfam" id="PF01627">
    <property type="entry name" value="Hpt"/>
    <property type="match status" value="1"/>
</dbReference>
<dbReference type="GO" id="GO:0000155">
    <property type="term" value="F:phosphorelay sensor kinase activity"/>
    <property type="evidence" value="ECO:0007669"/>
    <property type="project" value="InterPro"/>
</dbReference>
<dbReference type="GO" id="GO:0005737">
    <property type="term" value="C:cytoplasm"/>
    <property type="evidence" value="ECO:0007669"/>
    <property type="project" value="InterPro"/>
</dbReference>
<dbReference type="SUPFAM" id="SSF47226">
    <property type="entry name" value="Histidine-containing phosphotransfer domain, HPT domain"/>
    <property type="match status" value="1"/>
</dbReference>
<name>A0AAW9PYP3_9CYAN</name>
<dbReference type="InterPro" id="IPR004105">
    <property type="entry name" value="CheA-like_dim"/>
</dbReference>
<dbReference type="Gene3D" id="3.40.50.2300">
    <property type="match status" value="1"/>
</dbReference>
<dbReference type="SUPFAM" id="SSF52172">
    <property type="entry name" value="CheY-like"/>
    <property type="match status" value="1"/>
</dbReference>
<evidence type="ECO:0000256" key="7">
    <source>
        <dbReference type="PROSITE-ProRule" id="PRU00110"/>
    </source>
</evidence>
<dbReference type="InterPro" id="IPR011006">
    <property type="entry name" value="CheY-like_superfamily"/>
</dbReference>
<dbReference type="PROSITE" id="PS50110">
    <property type="entry name" value="RESPONSE_REGULATORY"/>
    <property type="match status" value="1"/>
</dbReference>
<dbReference type="InterPro" id="IPR008207">
    <property type="entry name" value="Sig_transdc_His_kin_Hpt_dom"/>
</dbReference>
<feature type="domain" description="CheW-like" evidence="11">
    <location>
        <begin position="976"/>
        <end position="1122"/>
    </location>
</feature>
<gene>
    <name evidence="13" type="ORF">V2H45_04990</name>
</gene>
<dbReference type="Gene3D" id="1.20.120.160">
    <property type="entry name" value="HPT domain"/>
    <property type="match status" value="1"/>
</dbReference>
<comment type="caution">
    <text evidence="13">The sequence shown here is derived from an EMBL/GenBank/DDBJ whole genome shotgun (WGS) entry which is preliminary data.</text>
</comment>
<feature type="modified residue" description="4-aspartylphosphate" evidence="8">
    <location>
        <position position="1218"/>
    </location>
</feature>
<evidence type="ECO:0000256" key="8">
    <source>
        <dbReference type="PROSITE-ProRule" id="PRU00169"/>
    </source>
</evidence>
<dbReference type="InterPro" id="IPR036641">
    <property type="entry name" value="HPT_dom_sf"/>
</dbReference>
<keyword evidence="14" id="KW-1185">Reference proteome</keyword>
<dbReference type="CDD" id="cd00088">
    <property type="entry name" value="HPT"/>
    <property type="match status" value="1"/>
</dbReference>